<dbReference type="GO" id="GO:0016787">
    <property type="term" value="F:hydrolase activity"/>
    <property type="evidence" value="ECO:0007669"/>
    <property type="project" value="UniProtKB-KW"/>
</dbReference>
<dbReference type="Gene3D" id="3.60.20.10">
    <property type="entry name" value="Glutamine Phosphoribosylpyrophosphate, subunit 1, domain 1"/>
    <property type="match status" value="1"/>
</dbReference>
<dbReference type="Proteomes" id="UP000248021">
    <property type="component" value="Unassembled WGS sequence"/>
</dbReference>
<dbReference type="OrthoDB" id="9790012at2"/>
<keyword evidence="1" id="KW-0378">Hydrolase</keyword>
<dbReference type="SUPFAM" id="SSF56235">
    <property type="entry name" value="N-terminal nucleophile aminohydrolases (Ntn hydrolases)"/>
    <property type="match status" value="1"/>
</dbReference>
<dbReference type="PANTHER" id="PTHR39328">
    <property type="entry name" value="BLL2871 PROTEIN"/>
    <property type="match status" value="1"/>
</dbReference>
<dbReference type="RefSeq" id="WP_110373298.1">
    <property type="nucleotide sequence ID" value="NZ_JAHBRY010000002.1"/>
</dbReference>
<name>A0A2V3UD92_9HYPH</name>
<evidence type="ECO:0000313" key="1">
    <source>
        <dbReference type="EMBL" id="PXW63124.1"/>
    </source>
</evidence>
<dbReference type="Pfam" id="PF06267">
    <property type="entry name" value="DUF1028"/>
    <property type="match status" value="1"/>
</dbReference>
<organism evidence="1 2">
    <name type="scientific">Chelatococcus asaccharovorans</name>
    <dbReference type="NCBI Taxonomy" id="28210"/>
    <lineage>
        <taxon>Bacteria</taxon>
        <taxon>Pseudomonadati</taxon>
        <taxon>Pseudomonadota</taxon>
        <taxon>Alphaproteobacteria</taxon>
        <taxon>Hyphomicrobiales</taxon>
        <taxon>Chelatococcaceae</taxon>
        <taxon>Chelatococcus</taxon>
    </lineage>
</organism>
<dbReference type="PANTHER" id="PTHR39328:SF1">
    <property type="entry name" value="BLL2871 PROTEIN"/>
    <property type="match status" value="1"/>
</dbReference>
<gene>
    <name evidence="1" type="ORF">C7450_10239</name>
</gene>
<dbReference type="AlphaFoldDB" id="A0A2V3UD92"/>
<reference evidence="1 2" key="1">
    <citation type="submission" date="2018-05" db="EMBL/GenBank/DDBJ databases">
        <title>Genomic Encyclopedia of Type Strains, Phase IV (KMG-IV): sequencing the most valuable type-strain genomes for metagenomic binning, comparative biology and taxonomic classification.</title>
        <authorList>
            <person name="Goeker M."/>
        </authorList>
    </citation>
    <scope>NUCLEOTIDE SEQUENCE [LARGE SCALE GENOMIC DNA]</scope>
    <source>
        <strain evidence="1 2">DSM 6462</strain>
    </source>
</reference>
<evidence type="ECO:0000313" key="2">
    <source>
        <dbReference type="Proteomes" id="UP000248021"/>
    </source>
</evidence>
<dbReference type="InterPro" id="IPR010430">
    <property type="entry name" value="DUF1028"/>
</dbReference>
<comment type="caution">
    <text evidence="1">The sequence shown here is derived from an EMBL/GenBank/DDBJ whole genome shotgun (WGS) entry which is preliminary data.</text>
</comment>
<keyword evidence="2" id="KW-1185">Reference proteome</keyword>
<dbReference type="EMBL" id="QJJK01000002">
    <property type="protein sequence ID" value="PXW63124.1"/>
    <property type="molecule type" value="Genomic_DNA"/>
</dbReference>
<sequence length="234" mass="24943">MTFTIVARDPDTRQLGVCLATSPLGVSSRCPHVRGGVAAISSQCHSNWRLGHIGLDLAARGLSPDEILRLLASYDPHFDDYRQVGIVTMDGAAAAHSPPKGAAWTGHRVGEGFVAMGNGLAGPQVVDAIYDGFARSAGVDFAERLVRAIEAGYAAGGEPKGQASAGLIVAAPDCERPLVDLRIDMANPLPKDGGDAVKDLRRAFDAYKPLIPYYADYWLDHPDVSYTEWQSRAA</sequence>
<protein>
    <submittedName>
        <fullName evidence="1">Putative Ntn-hydrolase superfamily protein</fullName>
    </submittedName>
</protein>
<accession>A0A2V3UD92</accession>
<dbReference type="InterPro" id="IPR029055">
    <property type="entry name" value="Ntn_hydrolases_N"/>
</dbReference>
<proteinExistence type="predicted"/>